<evidence type="ECO:0000256" key="1">
    <source>
        <dbReference type="SAM" id="MobiDB-lite"/>
    </source>
</evidence>
<protein>
    <submittedName>
        <fullName evidence="2">Uncharacterized protein</fullName>
    </submittedName>
</protein>
<feature type="compositionally biased region" description="Low complexity" evidence="1">
    <location>
        <begin position="463"/>
        <end position="481"/>
    </location>
</feature>
<dbReference type="AlphaFoldDB" id="A0A835T380"/>
<feature type="compositionally biased region" description="Low complexity" evidence="1">
    <location>
        <begin position="264"/>
        <end position="309"/>
    </location>
</feature>
<accession>A0A835T380</accession>
<reference evidence="2" key="1">
    <citation type="journal article" date="2020" name="bioRxiv">
        <title>Comparative genomics of Chlamydomonas.</title>
        <authorList>
            <person name="Craig R.J."/>
            <person name="Hasan A.R."/>
            <person name="Ness R.W."/>
            <person name="Keightley P.D."/>
        </authorList>
    </citation>
    <scope>NUCLEOTIDE SEQUENCE</scope>
    <source>
        <strain evidence="2">SAG 7.73</strain>
    </source>
</reference>
<name>A0A835T380_CHLIN</name>
<feature type="region of interest" description="Disordered" evidence="1">
    <location>
        <begin position="177"/>
        <end position="242"/>
    </location>
</feature>
<dbReference type="OrthoDB" id="549351at2759"/>
<gene>
    <name evidence="2" type="ORF">HXX76_008751</name>
</gene>
<dbReference type="Proteomes" id="UP000650467">
    <property type="component" value="Unassembled WGS sequence"/>
</dbReference>
<feature type="region of interest" description="Disordered" evidence="1">
    <location>
        <begin position="460"/>
        <end position="481"/>
    </location>
</feature>
<dbReference type="EMBL" id="JAEHOC010000020">
    <property type="protein sequence ID" value="KAG2433024.1"/>
    <property type="molecule type" value="Genomic_DNA"/>
</dbReference>
<feature type="compositionally biased region" description="Pro residues" evidence="1">
    <location>
        <begin position="328"/>
        <end position="351"/>
    </location>
</feature>
<feature type="compositionally biased region" description="Acidic residues" evidence="1">
    <location>
        <begin position="138"/>
        <end position="159"/>
    </location>
</feature>
<comment type="caution">
    <text evidence="2">The sequence shown here is derived from an EMBL/GenBank/DDBJ whole genome shotgun (WGS) entry which is preliminary data.</text>
</comment>
<organism evidence="2 3">
    <name type="scientific">Chlamydomonas incerta</name>
    <dbReference type="NCBI Taxonomy" id="51695"/>
    <lineage>
        <taxon>Eukaryota</taxon>
        <taxon>Viridiplantae</taxon>
        <taxon>Chlorophyta</taxon>
        <taxon>core chlorophytes</taxon>
        <taxon>Chlorophyceae</taxon>
        <taxon>CS clade</taxon>
        <taxon>Chlamydomonadales</taxon>
        <taxon>Chlamydomonadaceae</taxon>
        <taxon>Chlamydomonas</taxon>
    </lineage>
</organism>
<keyword evidence="3" id="KW-1185">Reference proteome</keyword>
<feature type="compositionally biased region" description="Basic residues" evidence="1">
    <location>
        <begin position="182"/>
        <end position="204"/>
    </location>
</feature>
<feature type="region of interest" description="Disordered" evidence="1">
    <location>
        <begin position="119"/>
        <end position="159"/>
    </location>
</feature>
<evidence type="ECO:0000313" key="3">
    <source>
        <dbReference type="Proteomes" id="UP000650467"/>
    </source>
</evidence>
<feature type="compositionally biased region" description="Low complexity" evidence="1">
    <location>
        <begin position="352"/>
        <end position="415"/>
    </location>
</feature>
<feature type="region of interest" description="Disordered" evidence="1">
    <location>
        <begin position="264"/>
        <end position="446"/>
    </location>
</feature>
<sequence length="481" mass="48184">MGDNTTKHSLRAAAGQSKAFRSEVVRPDTLIAGPDGKALVLGRKPDAAASAPRFHKFNPGRRGAGAAKFTKAAAAAAAARRSGPESLPGRIPFAHMILTAVIVHRVWTFLSRRLLRKPDAKAGAGSKQLARRRGEGGADGEEDEEDEDEDEEEELDERAEELLSQMQGASMLPTMLRSSLPRPKHANAARRAAQQHHSRPRTYRTAHQMMHPGGAAGAAPAKPGAAGAGEGAAGRRPVAQRPLGKLEKMDLLVRQQVRAAMLAQAQQHHQMMQQQGLLGPGAGAAPHPALPGPSGSAAGAAGPSSTAGGASTGTGPSGSSGPLALAPRPLPAGAIPPPPPLAPPAFRPLPPDLMARLAGMPRPGAAAAAPSARRAAAAASVPEQLQAQQQQQQQQQQQAGASASGSGSAAAEHGAGSSGAGPSTSGGGAAVSGGAGGGPGALAAGQQGAPLDVSALVGENNTAAAAPPAVARVGRAALKRR</sequence>
<evidence type="ECO:0000313" key="2">
    <source>
        <dbReference type="EMBL" id="KAG2433024.1"/>
    </source>
</evidence>
<proteinExistence type="predicted"/>
<feature type="compositionally biased region" description="Gly residues" evidence="1">
    <location>
        <begin position="416"/>
        <end position="440"/>
    </location>
</feature>